<comment type="similarity">
    <text evidence="1">Belongs to the UPF0149 family.</text>
</comment>
<sequence>MSTRFNYDRLVELYAQYDMTPSASEVQGMLTGLIATGSDAKSNELMILMSDLAYDGQGLPVELENLLQQQAEEIEHSLGDEELGYRLLLPEDTTPLSDRLSALAGWVNAFLVGYGVNQENMTNLSGDLKEAIEDMVELAKVEFTDDGDEEEERAYFEIVEYLRISAMMCYAELGRNEQPANQPPKILH</sequence>
<dbReference type="InterPro" id="IPR036255">
    <property type="entry name" value="YgfB-like_sf"/>
</dbReference>
<name>A0A432YYI8_9GAMM</name>
<dbReference type="Proteomes" id="UP000288058">
    <property type="component" value="Unassembled WGS sequence"/>
</dbReference>
<evidence type="ECO:0000313" key="2">
    <source>
        <dbReference type="EMBL" id="RUO68431.1"/>
    </source>
</evidence>
<dbReference type="OrthoDB" id="9783391at2"/>
<reference evidence="3" key="1">
    <citation type="journal article" date="2018" name="Front. Microbiol.">
        <title>Genome-Based Analysis Reveals the Taxonomy and Diversity of the Family Idiomarinaceae.</title>
        <authorList>
            <person name="Liu Y."/>
            <person name="Lai Q."/>
            <person name="Shao Z."/>
        </authorList>
    </citation>
    <scope>NUCLEOTIDE SEQUENCE [LARGE SCALE GENOMIC DNA]</scope>
    <source>
        <strain evidence="3">R22</strain>
    </source>
</reference>
<dbReference type="GO" id="GO:0005829">
    <property type="term" value="C:cytosol"/>
    <property type="evidence" value="ECO:0007669"/>
    <property type="project" value="TreeGrafter"/>
</dbReference>
<dbReference type="Pfam" id="PF03695">
    <property type="entry name" value="UPF0149"/>
    <property type="match status" value="1"/>
</dbReference>
<dbReference type="InterPro" id="IPR011978">
    <property type="entry name" value="YgfB-like"/>
</dbReference>
<dbReference type="AlphaFoldDB" id="A0A432YYI8"/>
<gene>
    <name evidence="2" type="ORF">CWI78_09450</name>
</gene>
<organism evidence="2 3">
    <name type="scientific">Idiomarina ramblicola</name>
    <dbReference type="NCBI Taxonomy" id="263724"/>
    <lineage>
        <taxon>Bacteria</taxon>
        <taxon>Pseudomonadati</taxon>
        <taxon>Pseudomonadota</taxon>
        <taxon>Gammaproteobacteria</taxon>
        <taxon>Alteromonadales</taxon>
        <taxon>Idiomarinaceae</taxon>
        <taxon>Idiomarina</taxon>
    </lineage>
</organism>
<comment type="caution">
    <text evidence="2">The sequence shown here is derived from an EMBL/GenBank/DDBJ whole genome shotgun (WGS) entry which is preliminary data.</text>
</comment>
<dbReference type="PANTHER" id="PTHR37528:SF1">
    <property type="entry name" value="UPF0149 PROTEIN YGFB"/>
    <property type="match status" value="1"/>
</dbReference>
<keyword evidence="3" id="KW-1185">Reference proteome</keyword>
<evidence type="ECO:0000313" key="3">
    <source>
        <dbReference type="Proteomes" id="UP000288058"/>
    </source>
</evidence>
<dbReference type="RefSeq" id="WP_126782516.1">
    <property type="nucleotide sequence ID" value="NZ_PIQC01000006.1"/>
</dbReference>
<dbReference type="PANTHER" id="PTHR37528">
    <property type="entry name" value="UPF0149 PROTEIN YGFB"/>
    <property type="match status" value="1"/>
</dbReference>
<dbReference type="SUPFAM" id="SSF101327">
    <property type="entry name" value="YgfB-like"/>
    <property type="match status" value="1"/>
</dbReference>
<evidence type="ECO:0000256" key="1">
    <source>
        <dbReference type="ARBA" id="ARBA00038308"/>
    </source>
</evidence>
<proteinExistence type="inferred from homology"/>
<accession>A0A432YYI8</accession>
<dbReference type="EMBL" id="PIQC01000006">
    <property type="protein sequence ID" value="RUO68431.1"/>
    <property type="molecule type" value="Genomic_DNA"/>
</dbReference>
<protein>
    <submittedName>
        <fullName evidence="2">YecA family protein</fullName>
    </submittedName>
</protein>
<dbReference type="Gene3D" id="1.20.120.740">
    <property type="entry name" value="YgfB uncharacterised protein family UPF0149, PF03695"/>
    <property type="match status" value="1"/>
</dbReference>